<dbReference type="EMBL" id="BARV01008491">
    <property type="protein sequence ID" value="GAI04373.1"/>
    <property type="molecule type" value="Genomic_DNA"/>
</dbReference>
<dbReference type="AlphaFoldDB" id="X1KCL9"/>
<reference evidence="1" key="1">
    <citation type="journal article" date="2014" name="Front. Microbiol.">
        <title>High frequency of phylogenetically diverse reductive dehalogenase-homologous genes in deep subseafloor sedimentary metagenomes.</title>
        <authorList>
            <person name="Kawai M."/>
            <person name="Futagami T."/>
            <person name="Toyoda A."/>
            <person name="Takaki Y."/>
            <person name="Nishi S."/>
            <person name="Hori S."/>
            <person name="Arai W."/>
            <person name="Tsubouchi T."/>
            <person name="Morono Y."/>
            <person name="Uchiyama I."/>
            <person name="Ito T."/>
            <person name="Fujiyama A."/>
            <person name="Inagaki F."/>
            <person name="Takami H."/>
        </authorList>
    </citation>
    <scope>NUCLEOTIDE SEQUENCE</scope>
    <source>
        <strain evidence="1">Expedition CK06-06</strain>
    </source>
</reference>
<name>X1KCL9_9ZZZZ</name>
<sequence length="209" mass="23914">IFAFNAPDDYKYNNTLENAYVGEGLGAGWSRRGGARVCLAINFTLDDGSVIVAWHSDDLQKDRYEEQGHLFQDLVPGSELPKLPMVIYGLKTIRRESYSPPEIHYVGRHLAYTKRDRWYYEWGLFVPTEPLPPTSGRQNYRMLCEFNLPSEQPPQEGNPMSVNKIEAEEFDTFVRGAMTELSDSGTAPEHVTYQKVMELAEQIRSFINP</sequence>
<proteinExistence type="predicted"/>
<gene>
    <name evidence="1" type="ORF">S06H3_17059</name>
</gene>
<organism evidence="1">
    <name type="scientific">marine sediment metagenome</name>
    <dbReference type="NCBI Taxonomy" id="412755"/>
    <lineage>
        <taxon>unclassified sequences</taxon>
        <taxon>metagenomes</taxon>
        <taxon>ecological metagenomes</taxon>
    </lineage>
</organism>
<feature type="non-terminal residue" evidence="1">
    <location>
        <position position="1"/>
    </location>
</feature>
<accession>X1KCL9</accession>
<comment type="caution">
    <text evidence="1">The sequence shown here is derived from an EMBL/GenBank/DDBJ whole genome shotgun (WGS) entry which is preliminary data.</text>
</comment>
<protein>
    <submittedName>
        <fullName evidence="1">Uncharacterized protein</fullName>
    </submittedName>
</protein>
<evidence type="ECO:0000313" key="1">
    <source>
        <dbReference type="EMBL" id="GAI04373.1"/>
    </source>
</evidence>